<organism evidence="3 4">
    <name type="scientific">Roseivivax isoporae LMG 25204</name>
    <dbReference type="NCBI Taxonomy" id="1449351"/>
    <lineage>
        <taxon>Bacteria</taxon>
        <taxon>Pseudomonadati</taxon>
        <taxon>Pseudomonadota</taxon>
        <taxon>Alphaproteobacteria</taxon>
        <taxon>Rhodobacterales</taxon>
        <taxon>Roseobacteraceae</taxon>
        <taxon>Roseivivax</taxon>
    </lineage>
</organism>
<protein>
    <submittedName>
        <fullName evidence="3">ABC transporter substrate-binding protein</fullName>
    </submittedName>
</protein>
<dbReference type="Gene3D" id="3.40.190.10">
    <property type="entry name" value="Periplasmic binding protein-like II"/>
    <property type="match status" value="2"/>
</dbReference>
<dbReference type="PANTHER" id="PTHR43649:SF12">
    <property type="entry name" value="DIACETYLCHITOBIOSE BINDING PROTEIN DASA"/>
    <property type="match status" value="1"/>
</dbReference>
<dbReference type="InterPro" id="IPR006059">
    <property type="entry name" value="SBP"/>
</dbReference>
<dbReference type="SUPFAM" id="SSF53850">
    <property type="entry name" value="Periplasmic binding protein-like II"/>
    <property type="match status" value="1"/>
</dbReference>
<comment type="caution">
    <text evidence="3">The sequence shown here is derived from an EMBL/GenBank/DDBJ whole genome shotgun (WGS) entry which is preliminary data.</text>
</comment>
<comment type="subcellular location">
    <subcellularLocation>
        <location evidence="1">Periplasm</location>
    </subcellularLocation>
</comment>
<dbReference type="AlphaFoldDB" id="X7FC34"/>
<evidence type="ECO:0000256" key="1">
    <source>
        <dbReference type="ARBA" id="ARBA00004418"/>
    </source>
</evidence>
<dbReference type="SUPFAM" id="SSF46785">
    <property type="entry name" value="Winged helix' DNA-binding domain"/>
    <property type="match status" value="1"/>
</dbReference>
<proteinExistence type="inferred from homology"/>
<evidence type="ECO:0000256" key="2">
    <source>
        <dbReference type="ARBA" id="ARBA00008520"/>
    </source>
</evidence>
<evidence type="ECO:0000313" key="3">
    <source>
        <dbReference type="EMBL" id="ETX30380.1"/>
    </source>
</evidence>
<gene>
    <name evidence="3" type="ORF">RISW2_16215</name>
</gene>
<name>X7FC34_9RHOB</name>
<dbReference type="EMBL" id="JAME01000004">
    <property type="protein sequence ID" value="ETX30380.1"/>
    <property type="molecule type" value="Genomic_DNA"/>
</dbReference>
<dbReference type="GO" id="GO:0042597">
    <property type="term" value="C:periplasmic space"/>
    <property type="evidence" value="ECO:0007669"/>
    <property type="project" value="UniProtKB-SubCell"/>
</dbReference>
<dbReference type="PANTHER" id="PTHR43649">
    <property type="entry name" value="ARABINOSE-BINDING PROTEIN-RELATED"/>
    <property type="match status" value="1"/>
</dbReference>
<dbReference type="RefSeq" id="WP_043766879.1">
    <property type="nucleotide sequence ID" value="NZ_JAME01000004.1"/>
</dbReference>
<evidence type="ECO:0000313" key="4">
    <source>
        <dbReference type="Proteomes" id="UP000023430"/>
    </source>
</evidence>
<accession>X7FC34</accession>
<dbReference type="Pfam" id="PF13416">
    <property type="entry name" value="SBP_bac_8"/>
    <property type="match status" value="1"/>
</dbReference>
<comment type="similarity">
    <text evidence="2">Belongs to the bacterial solute-binding protein 1 family.</text>
</comment>
<dbReference type="OrthoDB" id="9770625at2"/>
<dbReference type="STRING" id="1449351.RISW2_16215"/>
<dbReference type="PATRIC" id="fig|1449351.3.peg.803"/>
<keyword evidence="4" id="KW-1185">Reference proteome</keyword>
<dbReference type="Proteomes" id="UP000023430">
    <property type="component" value="Unassembled WGS sequence"/>
</dbReference>
<dbReference type="InterPro" id="IPR050490">
    <property type="entry name" value="Bact_solute-bd_prot1"/>
</dbReference>
<sequence length="568" mass="62582">MTREELLRVLDFVDSLRGIAETRTSLATTDARWNIISYAMRRHLQGRLLTVTSVASAAGVPYGTAMRRITELTDEGYLLRRPRSKSGKSFSLHPTRRLIEEFESYALQTKALVGKTFGFNTGEGELGDFYFGGGYMASRILSYPAAMRAGIGFENKVRILSPVDPTFKTLSDFSSNLNELCGTEVEIVTMPLDALHDEILDNHGRGARRYDLVAVDLPWIGQLASAGAIEPLDDLLVRHRYNASDFHSAAWKGSAFDGRHYGLPIQPTPELLFCRQDLFDEVGLSLPTSAEEVLFAARALHRSAMNLSGIVMNFGRGLPVAHSFVQTLADFGQPVIDLAPVVGGDYDVTAIRGTNCRPMIDTEAGHEAADFLLSLLPYAHRDSLKCNWDRRIALYARGHAAMTYGWTIRAGMFEADAASPAQGRTAYLAHPPGNGARSVSPIGGFSLAIPTGLDAACLQRAWKMLEYLTRPEMLKWYVLNGNPTSPRFSTSADPEVQAASPVIKQVDAMERRGELQIWPRPPVPEFHELLCIVAEEIHPMLCGEVPVAQALRNAQNRGDALMRANGRY</sequence>
<dbReference type="eggNOG" id="COG1653">
    <property type="taxonomic scope" value="Bacteria"/>
</dbReference>
<dbReference type="InterPro" id="IPR036390">
    <property type="entry name" value="WH_DNA-bd_sf"/>
</dbReference>
<reference evidence="3 4" key="1">
    <citation type="submission" date="2014-01" db="EMBL/GenBank/DDBJ databases">
        <title>Roseivivax isoporae LMG 25204 Genome Sequencing.</title>
        <authorList>
            <person name="Lai Q."/>
            <person name="Li G."/>
            <person name="Shao Z."/>
        </authorList>
    </citation>
    <scope>NUCLEOTIDE SEQUENCE [LARGE SCALE GENOMIC DNA]</scope>
    <source>
        <strain evidence="3 4">LMG 25204</strain>
    </source>
</reference>